<dbReference type="PANTHER" id="PTHR43341:SF15">
    <property type="entry name" value="GENERAL AMINO ACID PERMEASE AGP2"/>
    <property type="match status" value="1"/>
</dbReference>
<gene>
    <name evidence="7" type="ORF">B7463_g4746</name>
</gene>
<dbReference type="OrthoDB" id="10062876at2759"/>
<comment type="subcellular location">
    <subcellularLocation>
        <location evidence="1">Membrane</location>
        <topology evidence="1">Multi-pass membrane protein</topology>
    </subcellularLocation>
</comment>
<name>A0A3E2HDY1_SCYLI</name>
<feature type="transmembrane region" description="Helical" evidence="5">
    <location>
        <begin position="115"/>
        <end position="137"/>
    </location>
</feature>
<comment type="caution">
    <text evidence="7">The sequence shown here is derived from an EMBL/GenBank/DDBJ whole genome shotgun (WGS) entry which is preliminary data.</text>
</comment>
<feature type="non-terminal residue" evidence="7">
    <location>
        <position position="344"/>
    </location>
</feature>
<dbReference type="Gene3D" id="1.20.1740.10">
    <property type="entry name" value="Amino acid/polyamine transporter I"/>
    <property type="match status" value="1"/>
</dbReference>
<dbReference type="STRING" id="5539.A0A3E2HDY1"/>
<protein>
    <recommendedName>
        <fullName evidence="6">Amino acid permease/ SLC12A domain-containing protein</fullName>
    </recommendedName>
</protein>
<feature type="transmembrane region" description="Helical" evidence="5">
    <location>
        <begin position="314"/>
        <end position="334"/>
    </location>
</feature>
<keyword evidence="2 5" id="KW-0812">Transmembrane</keyword>
<evidence type="ECO:0000256" key="3">
    <source>
        <dbReference type="ARBA" id="ARBA00022989"/>
    </source>
</evidence>
<organism evidence="7 8">
    <name type="scientific">Scytalidium lignicola</name>
    <name type="common">Hyphomycete</name>
    <dbReference type="NCBI Taxonomy" id="5539"/>
    <lineage>
        <taxon>Eukaryota</taxon>
        <taxon>Fungi</taxon>
        <taxon>Dikarya</taxon>
        <taxon>Ascomycota</taxon>
        <taxon>Pezizomycotina</taxon>
        <taxon>Leotiomycetes</taxon>
        <taxon>Leotiomycetes incertae sedis</taxon>
        <taxon>Scytalidium</taxon>
    </lineage>
</organism>
<dbReference type="InterPro" id="IPR004841">
    <property type="entry name" value="AA-permease/SLC12A_dom"/>
</dbReference>
<feature type="transmembrane region" description="Helical" evidence="5">
    <location>
        <begin position="170"/>
        <end position="189"/>
    </location>
</feature>
<keyword evidence="3 5" id="KW-1133">Transmembrane helix</keyword>
<feature type="domain" description="Amino acid permease/ SLC12A" evidence="6">
    <location>
        <begin position="40"/>
        <end position="344"/>
    </location>
</feature>
<feature type="transmembrane region" description="Helical" evidence="5">
    <location>
        <begin position="209"/>
        <end position="230"/>
    </location>
</feature>
<feature type="transmembrane region" description="Helical" evidence="5">
    <location>
        <begin position="269"/>
        <end position="293"/>
    </location>
</feature>
<dbReference type="EMBL" id="NCSJ02000072">
    <property type="protein sequence ID" value="RFU31614.1"/>
    <property type="molecule type" value="Genomic_DNA"/>
</dbReference>
<feature type="non-terminal residue" evidence="7">
    <location>
        <position position="1"/>
    </location>
</feature>
<proteinExistence type="predicted"/>
<dbReference type="Pfam" id="PF00324">
    <property type="entry name" value="AA_permease"/>
    <property type="match status" value="1"/>
</dbReference>
<evidence type="ECO:0000256" key="2">
    <source>
        <dbReference type="ARBA" id="ARBA00022692"/>
    </source>
</evidence>
<dbReference type="GO" id="GO:0016020">
    <property type="term" value="C:membrane"/>
    <property type="evidence" value="ECO:0007669"/>
    <property type="project" value="UniProtKB-SubCell"/>
</dbReference>
<evidence type="ECO:0000259" key="6">
    <source>
        <dbReference type="Pfam" id="PF00324"/>
    </source>
</evidence>
<evidence type="ECO:0000256" key="1">
    <source>
        <dbReference type="ARBA" id="ARBA00004141"/>
    </source>
</evidence>
<evidence type="ECO:0000313" key="7">
    <source>
        <dbReference type="EMBL" id="RFU31614.1"/>
    </source>
</evidence>
<dbReference type="InterPro" id="IPR050524">
    <property type="entry name" value="APC_YAT"/>
</dbReference>
<dbReference type="PIRSF" id="PIRSF006060">
    <property type="entry name" value="AA_transporter"/>
    <property type="match status" value="1"/>
</dbReference>
<dbReference type="OMA" id="ERPRHIM"/>
<keyword evidence="4 5" id="KW-0472">Membrane</keyword>
<dbReference type="GO" id="GO:0015171">
    <property type="term" value="F:amino acid transmembrane transporter activity"/>
    <property type="evidence" value="ECO:0007669"/>
    <property type="project" value="TreeGrafter"/>
</dbReference>
<feature type="transmembrane region" description="Helical" evidence="5">
    <location>
        <begin position="88"/>
        <end position="108"/>
    </location>
</feature>
<evidence type="ECO:0000313" key="8">
    <source>
        <dbReference type="Proteomes" id="UP000258309"/>
    </source>
</evidence>
<dbReference type="PANTHER" id="PTHR43341">
    <property type="entry name" value="AMINO ACID PERMEASE"/>
    <property type="match status" value="1"/>
</dbReference>
<dbReference type="AlphaFoldDB" id="A0A3E2HDY1"/>
<sequence length="344" mass="37666">MASELHDFISQAEEEKKPSYDGIVDEIHSSHDVLEGEIISAGFQHLHRKLHGREVQLFAVGGAIGTSHGIPYEITPLNVLLTYWTDKIPVAIVVVVVCMILYAVMNILTVRHYGVAEFCLSIFKIVLMLDLILYTFITMVGGNPNHQAYGFKSSKGAFVSYLVPGNTGRFLGVLACMVQAYFTIVGSEYMAAGEAERPRHIMRKAFSSFVWRLMFFFCLRAFCMGIVIPYNDPILAATLNGTRKGSGTGAASPYVISMDRFKIRVLPDIVNALIMTSVFSAGNNLVFSAARTLHGISMEGKALAIFSRCNKAGVPYYAVAASMSFCVLGSLQVSNSSATVLNWL</sequence>
<dbReference type="Proteomes" id="UP000258309">
    <property type="component" value="Unassembled WGS sequence"/>
</dbReference>
<evidence type="ECO:0000256" key="5">
    <source>
        <dbReference type="SAM" id="Phobius"/>
    </source>
</evidence>
<evidence type="ECO:0000256" key="4">
    <source>
        <dbReference type="ARBA" id="ARBA00023136"/>
    </source>
</evidence>
<accession>A0A3E2HDY1</accession>
<reference evidence="7 8" key="1">
    <citation type="submission" date="2018-05" db="EMBL/GenBank/DDBJ databases">
        <title>Draft genome sequence of Scytalidium lignicola DSM 105466, a ubiquitous saprotrophic fungus.</title>
        <authorList>
            <person name="Buettner E."/>
            <person name="Gebauer A.M."/>
            <person name="Hofrichter M."/>
            <person name="Liers C."/>
            <person name="Kellner H."/>
        </authorList>
    </citation>
    <scope>NUCLEOTIDE SEQUENCE [LARGE SCALE GENOMIC DNA]</scope>
    <source>
        <strain evidence="7 8">DSM 105466</strain>
    </source>
</reference>
<keyword evidence="8" id="KW-1185">Reference proteome</keyword>